<evidence type="ECO:0000256" key="4">
    <source>
        <dbReference type="SAM" id="SignalP"/>
    </source>
</evidence>
<dbReference type="Proteomes" id="UP000215902">
    <property type="component" value="Unassembled WGS sequence"/>
</dbReference>
<evidence type="ECO:0000259" key="5">
    <source>
        <dbReference type="Pfam" id="PF03024"/>
    </source>
</evidence>
<dbReference type="InterPro" id="IPR018143">
    <property type="entry name" value="Folate_rcpt-like"/>
</dbReference>
<dbReference type="EMBL" id="NIVC01004813">
    <property type="protein sequence ID" value="PAA46539.1"/>
    <property type="molecule type" value="Genomic_DNA"/>
</dbReference>
<dbReference type="PANTHER" id="PTHR10517:SF14">
    <property type="entry name" value="FOLATE RECEPTOR 1-RELATED"/>
    <property type="match status" value="1"/>
</dbReference>
<dbReference type="PANTHER" id="PTHR10517">
    <property type="entry name" value="FOLATE RECEPTOR"/>
    <property type="match status" value="1"/>
</dbReference>
<sequence>PRQSILLLILQLIASSSTKTARQSNNNSRSNRLATINDANQLANLCMMGRLHKAEPGPEPGLTTGPCIGYSDSSCCTAEVGSRLGSNDEFAQAAFRLDHCGRRLSAECEKWFERSRCLYECSPNLGPWLVKVSGYSWRTERAYGVPLCHSQCQAWYAACAADLSCVSQLEQRLPLDPPGQRQRLRERVPDGAAWHSAAVLPSCTIIRRNNSAKLSGTARIQSGARRVALLPAGLVHGHRKANPNLAVTRAASREKVAAFYYSHASVFEDGQLCAVWLRSACAASLFCCFPSF</sequence>
<keyword evidence="7" id="KW-1185">Reference proteome</keyword>
<dbReference type="GO" id="GO:0038023">
    <property type="term" value="F:signaling receptor activity"/>
    <property type="evidence" value="ECO:0007669"/>
    <property type="project" value="TreeGrafter"/>
</dbReference>
<comment type="caution">
    <text evidence="6">The sequence shown here is derived from an EMBL/GenBank/DDBJ whole genome shotgun (WGS) entry which is preliminary data.</text>
</comment>
<proteinExistence type="inferred from homology"/>
<dbReference type="AlphaFoldDB" id="A0A267DD81"/>
<feature type="chain" id="PRO_5013080051" description="Folate receptor-like domain-containing protein" evidence="4">
    <location>
        <begin position="19"/>
        <end position="292"/>
    </location>
</feature>
<dbReference type="Pfam" id="PF03024">
    <property type="entry name" value="Folate_rec"/>
    <property type="match status" value="1"/>
</dbReference>
<dbReference type="GO" id="GO:0009897">
    <property type="term" value="C:external side of plasma membrane"/>
    <property type="evidence" value="ECO:0007669"/>
    <property type="project" value="TreeGrafter"/>
</dbReference>
<accession>A0A267DD81</accession>
<feature type="domain" description="Folate receptor-like" evidence="5">
    <location>
        <begin position="46"/>
        <end position="171"/>
    </location>
</feature>
<organism evidence="6 7">
    <name type="scientific">Macrostomum lignano</name>
    <dbReference type="NCBI Taxonomy" id="282301"/>
    <lineage>
        <taxon>Eukaryota</taxon>
        <taxon>Metazoa</taxon>
        <taxon>Spiralia</taxon>
        <taxon>Lophotrochozoa</taxon>
        <taxon>Platyhelminthes</taxon>
        <taxon>Rhabditophora</taxon>
        <taxon>Macrostomorpha</taxon>
        <taxon>Macrostomida</taxon>
        <taxon>Macrostomidae</taxon>
        <taxon>Macrostomum</taxon>
    </lineage>
</organism>
<feature type="non-terminal residue" evidence="6">
    <location>
        <position position="1"/>
    </location>
</feature>
<evidence type="ECO:0000256" key="1">
    <source>
        <dbReference type="ARBA" id="ARBA00007932"/>
    </source>
</evidence>
<keyword evidence="3" id="KW-1015">Disulfide bond</keyword>
<dbReference type="InterPro" id="IPR004269">
    <property type="entry name" value="Folate_rcpt"/>
</dbReference>
<dbReference type="OrthoDB" id="567542at2759"/>
<dbReference type="STRING" id="282301.A0A267DD81"/>
<protein>
    <recommendedName>
        <fullName evidence="5">Folate receptor-like domain-containing protein</fullName>
    </recommendedName>
</protein>
<evidence type="ECO:0000256" key="3">
    <source>
        <dbReference type="ARBA" id="ARBA00023157"/>
    </source>
</evidence>
<name>A0A267DD81_9PLAT</name>
<evidence type="ECO:0000313" key="6">
    <source>
        <dbReference type="EMBL" id="PAA46539.1"/>
    </source>
</evidence>
<evidence type="ECO:0000313" key="7">
    <source>
        <dbReference type="Proteomes" id="UP000215902"/>
    </source>
</evidence>
<evidence type="ECO:0000256" key="2">
    <source>
        <dbReference type="ARBA" id="ARBA00022729"/>
    </source>
</evidence>
<reference evidence="6 7" key="1">
    <citation type="submission" date="2017-06" db="EMBL/GenBank/DDBJ databases">
        <title>A platform for efficient transgenesis in Macrostomum lignano, a flatworm model organism for stem cell research.</title>
        <authorList>
            <person name="Berezikov E."/>
        </authorList>
    </citation>
    <scope>NUCLEOTIDE SEQUENCE [LARGE SCALE GENOMIC DNA]</scope>
    <source>
        <strain evidence="6">DV1</strain>
        <tissue evidence="6">Whole organism</tissue>
    </source>
</reference>
<gene>
    <name evidence="6" type="ORF">BOX15_Mlig029830g2</name>
</gene>
<keyword evidence="2 4" id="KW-0732">Signal</keyword>
<comment type="similarity">
    <text evidence="1">Belongs to the folate receptor family.</text>
</comment>
<feature type="signal peptide" evidence="4">
    <location>
        <begin position="1"/>
        <end position="18"/>
    </location>
</feature>